<sequence>MLIRFSEQVSQGRTDLRACDSQLSLHSCAEASFDRTAVMLTKRTGSHYSKDESSSRLPLSCYLYNPGRAGC</sequence>
<dbReference type="Proteomes" id="UP001152622">
    <property type="component" value="Chromosome 9"/>
</dbReference>
<organism evidence="1 2">
    <name type="scientific">Synaphobranchus kaupii</name>
    <name type="common">Kaup's arrowtooth eel</name>
    <dbReference type="NCBI Taxonomy" id="118154"/>
    <lineage>
        <taxon>Eukaryota</taxon>
        <taxon>Metazoa</taxon>
        <taxon>Chordata</taxon>
        <taxon>Craniata</taxon>
        <taxon>Vertebrata</taxon>
        <taxon>Euteleostomi</taxon>
        <taxon>Actinopterygii</taxon>
        <taxon>Neopterygii</taxon>
        <taxon>Teleostei</taxon>
        <taxon>Anguilliformes</taxon>
        <taxon>Synaphobranchidae</taxon>
        <taxon>Synaphobranchus</taxon>
    </lineage>
</organism>
<accession>A0A9Q1F3L9</accession>
<reference evidence="1" key="1">
    <citation type="journal article" date="2023" name="Science">
        <title>Genome structures resolve the early diversification of teleost fishes.</title>
        <authorList>
            <person name="Parey E."/>
            <person name="Louis A."/>
            <person name="Montfort J."/>
            <person name="Bouchez O."/>
            <person name="Roques C."/>
            <person name="Iampietro C."/>
            <person name="Lluch J."/>
            <person name="Castinel A."/>
            <person name="Donnadieu C."/>
            <person name="Desvignes T."/>
            <person name="Floi Bucao C."/>
            <person name="Jouanno E."/>
            <person name="Wen M."/>
            <person name="Mejri S."/>
            <person name="Dirks R."/>
            <person name="Jansen H."/>
            <person name="Henkel C."/>
            <person name="Chen W.J."/>
            <person name="Zahm M."/>
            <person name="Cabau C."/>
            <person name="Klopp C."/>
            <person name="Thompson A.W."/>
            <person name="Robinson-Rechavi M."/>
            <person name="Braasch I."/>
            <person name="Lecointre G."/>
            <person name="Bobe J."/>
            <person name="Postlethwait J.H."/>
            <person name="Berthelot C."/>
            <person name="Roest Crollius H."/>
            <person name="Guiguen Y."/>
        </authorList>
    </citation>
    <scope>NUCLEOTIDE SEQUENCE</scope>
    <source>
        <strain evidence="1">WJC10195</strain>
    </source>
</reference>
<evidence type="ECO:0000313" key="1">
    <source>
        <dbReference type="EMBL" id="KAJ8350385.1"/>
    </source>
</evidence>
<keyword evidence="2" id="KW-1185">Reference proteome</keyword>
<protein>
    <submittedName>
        <fullName evidence="1">Uncharacterized protein</fullName>
    </submittedName>
</protein>
<dbReference type="AlphaFoldDB" id="A0A9Q1F3L9"/>
<name>A0A9Q1F3L9_SYNKA</name>
<comment type="caution">
    <text evidence="1">The sequence shown here is derived from an EMBL/GenBank/DDBJ whole genome shotgun (WGS) entry which is preliminary data.</text>
</comment>
<evidence type="ECO:0000313" key="2">
    <source>
        <dbReference type="Proteomes" id="UP001152622"/>
    </source>
</evidence>
<dbReference type="EMBL" id="JAINUF010000009">
    <property type="protein sequence ID" value="KAJ8350385.1"/>
    <property type="molecule type" value="Genomic_DNA"/>
</dbReference>
<gene>
    <name evidence="1" type="ORF">SKAU_G00255150</name>
</gene>
<proteinExistence type="predicted"/>